<organism evidence="4 5">
    <name type="scientific">Mycolicibacter sinensis (strain JDM601)</name>
    <name type="common">Mycobacterium sinense</name>
    <dbReference type="NCBI Taxonomy" id="875328"/>
    <lineage>
        <taxon>Bacteria</taxon>
        <taxon>Bacillati</taxon>
        <taxon>Actinomycetota</taxon>
        <taxon>Actinomycetes</taxon>
        <taxon>Mycobacteriales</taxon>
        <taxon>Mycobacteriaceae</taxon>
        <taxon>Mycolicibacter</taxon>
    </lineage>
</organism>
<dbReference type="Pfam" id="PF09851">
    <property type="entry name" value="SHOCT"/>
    <property type="match status" value="1"/>
</dbReference>
<evidence type="ECO:0000259" key="2">
    <source>
        <dbReference type="Pfam" id="PF09851"/>
    </source>
</evidence>
<evidence type="ECO:0000259" key="3">
    <source>
        <dbReference type="Pfam" id="PF12484"/>
    </source>
</evidence>
<dbReference type="EMBL" id="LZIN01000012">
    <property type="protein sequence ID" value="OBG09902.1"/>
    <property type="molecule type" value="Genomic_DNA"/>
</dbReference>
<dbReference type="InterPro" id="IPR018649">
    <property type="entry name" value="SHOCT"/>
</dbReference>
<dbReference type="AlphaFoldDB" id="A0A1A2EQN1"/>
<dbReference type="Proteomes" id="UP000093985">
    <property type="component" value="Unassembled WGS sequence"/>
</dbReference>
<reference evidence="5" key="1">
    <citation type="submission" date="2016-06" db="EMBL/GenBank/DDBJ databases">
        <authorList>
            <person name="Sutton G."/>
            <person name="Brinkac L."/>
            <person name="Sanka R."/>
            <person name="Adams M."/>
            <person name="Lau E."/>
            <person name="Mehaffy C."/>
            <person name="Tameris M."/>
            <person name="Hatherill M."/>
            <person name="Hanekom W."/>
            <person name="Mahomed H."/>
            <person name="Mcshane H."/>
        </authorList>
    </citation>
    <scope>NUCLEOTIDE SEQUENCE [LARGE SCALE GENOMIC DNA]</scope>
    <source>
        <strain evidence="5">852014-51077_SCH5608930-a</strain>
    </source>
</reference>
<evidence type="ECO:0000256" key="1">
    <source>
        <dbReference type="SAM" id="MobiDB-lite"/>
    </source>
</evidence>
<proteinExistence type="predicted"/>
<name>A0A1A2EQN1_MYCSD</name>
<feature type="domain" description="PPE family C-terminal" evidence="3">
    <location>
        <begin position="136"/>
        <end position="214"/>
    </location>
</feature>
<protein>
    <recommendedName>
        <fullName evidence="6">PPE family C-terminal domain-containing protein</fullName>
    </recommendedName>
</protein>
<feature type="domain" description="SHOCT" evidence="2">
    <location>
        <begin position="244"/>
        <end position="268"/>
    </location>
</feature>
<dbReference type="Pfam" id="PF12484">
    <property type="entry name" value="PPE-SVP"/>
    <property type="match status" value="1"/>
</dbReference>
<evidence type="ECO:0000313" key="5">
    <source>
        <dbReference type="Proteomes" id="UP000093985"/>
    </source>
</evidence>
<gene>
    <name evidence="4" type="ORF">A5771_21165</name>
</gene>
<dbReference type="InterPro" id="IPR022171">
    <property type="entry name" value="PPE_C"/>
</dbReference>
<evidence type="ECO:0008006" key="6">
    <source>
        <dbReference type="Google" id="ProtNLM"/>
    </source>
</evidence>
<comment type="caution">
    <text evidence="4">The sequence shown here is derived from an EMBL/GenBank/DDBJ whole genome shotgun (WGS) entry which is preliminary data.</text>
</comment>
<evidence type="ECO:0000313" key="4">
    <source>
        <dbReference type="EMBL" id="OBG09902.1"/>
    </source>
</evidence>
<accession>A0A1A2EQN1</accession>
<sequence length="276" mass="26584">MQTAGSAAASHALTTATQLAAPAAGTSGSYEGAGAPGLLLDLLVAVIEVDSIAPFEGGGAGLEFGGLAIEAASLGPFAGLGITGEFGAASGLGLIGQTTPAGGLLGLAPPLGGLGPATGLPAAGLSGAGRVGATWAGMGKAVPLGGLSVPQAWAAAAPSALREVALLSAQSSTAAAAGAGAGAPYAEMALATMAGRAMAATVAPGRRAAVTTQPNPTAAAKPAPDNEEPAARPDEVTGVEVLAELRGLAELRDSGVLTDEEFHKQRERVIEHFVDE</sequence>
<feature type="region of interest" description="Disordered" evidence="1">
    <location>
        <begin position="206"/>
        <end position="237"/>
    </location>
</feature>